<dbReference type="HOGENOM" id="CLU_038921_0_0_6"/>
<evidence type="ECO:0000313" key="2">
    <source>
        <dbReference type="Proteomes" id="UP000005959"/>
    </source>
</evidence>
<dbReference type="InterPro" id="IPR013397">
    <property type="entry name" value="CRISPR-assoc_prot_Csy1"/>
</dbReference>
<sequence length="425" mass="48727">MKLDGLSKLIADYIDKKGGIDKNNVFTDIEKICSYRAWLTAKSRSSFNAKRFMRVTHAAKYTHGGSKSSSVYLVAKNFMTSEIYLSSLSLSYPEVDLDGGANFMGIAGLLKLEADGVSLLSAIERGDYSSLQYFAENEQQLAEWVSGFKRIFEPRQPSSHILAKQVYFPVGDGKYHLISPLFPSSLAHAVHQRIVDARFSDATKAANQARKEGEWHETPITYYLNTAVMNVGGTKPQNISYLNSVRGGCVWLLPCSPPQFKPVEKKPVHLKSIFQKRSPFHFVAKDNAYQLQQYLRSKLGCDSTLEIRERRQELVNAIIEQLFSVVAGIQREEWQGWTLDKDCELKPAQQLWLDPYRCRIDDDFKFEREGGDWKKAVADDFALWLNKQLYDQALKLSMAERVKWRTQPLFKKYIREFEWSLAEKL</sequence>
<dbReference type="AlphaFoldDB" id="G9Y1C6"/>
<accession>G9Y1C6</accession>
<evidence type="ECO:0000313" key="1">
    <source>
        <dbReference type="EMBL" id="EHM48029.1"/>
    </source>
</evidence>
<protein>
    <submittedName>
        <fullName evidence="1">CRISPR-associated protein, Csy1 family</fullName>
    </submittedName>
</protein>
<name>G9Y1C6_HAFAL</name>
<dbReference type="PATRIC" id="fig|1002364.3.peg.309"/>
<reference evidence="1 2" key="1">
    <citation type="submission" date="2011-08" db="EMBL/GenBank/DDBJ databases">
        <authorList>
            <person name="Weinstock G."/>
            <person name="Sodergren E."/>
            <person name="Clifton S."/>
            <person name="Fulton L."/>
            <person name="Fulton B."/>
            <person name="Courtney L."/>
            <person name="Fronick C."/>
            <person name="Harrison M."/>
            <person name="Strong C."/>
            <person name="Farmer C."/>
            <person name="Delahaunty K."/>
            <person name="Markovic C."/>
            <person name="Hall O."/>
            <person name="Minx P."/>
            <person name="Tomlinson C."/>
            <person name="Mitreva M."/>
            <person name="Hou S."/>
            <person name="Chen J."/>
            <person name="Wollam A."/>
            <person name="Pepin K.H."/>
            <person name="Johnson M."/>
            <person name="Bhonagiri V."/>
            <person name="Zhang X."/>
            <person name="Suruliraj S."/>
            <person name="Warren W."/>
            <person name="Chinwalla A."/>
            <person name="Mardis E.R."/>
            <person name="Wilson R.K."/>
        </authorList>
    </citation>
    <scope>NUCLEOTIDE SEQUENCE [LARGE SCALE GENOMIC DNA]</scope>
    <source>
        <strain evidence="1 2">ATCC 51873</strain>
    </source>
</reference>
<dbReference type="NCBIfam" id="TIGR02564">
    <property type="entry name" value="cas_Csy1"/>
    <property type="match status" value="1"/>
</dbReference>
<dbReference type="EMBL" id="AGCI01000007">
    <property type="protein sequence ID" value="EHM48029.1"/>
    <property type="molecule type" value="Genomic_DNA"/>
</dbReference>
<organism evidence="1 2">
    <name type="scientific">Hafnia alvei ATCC 51873</name>
    <dbReference type="NCBI Taxonomy" id="1002364"/>
    <lineage>
        <taxon>Bacteria</taxon>
        <taxon>Pseudomonadati</taxon>
        <taxon>Pseudomonadota</taxon>
        <taxon>Gammaproteobacteria</taxon>
        <taxon>Enterobacterales</taxon>
        <taxon>Hafniaceae</taxon>
        <taxon>Hafnia</taxon>
    </lineage>
</organism>
<proteinExistence type="predicted"/>
<gene>
    <name evidence="1" type="ORF">HMPREF0454_00342</name>
</gene>
<dbReference type="Proteomes" id="UP000005959">
    <property type="component" value="Unassembled WGS sequence"/>
</dbReference>
<dbReference type="Pfam" id="PF09611">
    <property type="entry name" value="Cas_Csy1"/>
    <property type="match status" value="1"/>
</dbReference>
<comment type="caution">
    <text evidence="1">The sequence shown here is derived from an EMBL/GenBank/DDBJ whole genome shotgun (WGS) entry which is preliminary data.</text>
</comment>